<comment type="caution">
    <text evidence="2">The sequence shown here is derived from an EMBL/GenBank/DDBJ whole genome shotgun (WGS) entry which is preliminary data.</text>
</comment>
<dbReference type="PROSITE" id="PS50994">
    <property type="entry name" value="INTEGRASE"/>
    <property type="match status" value="1"/>
</dbReference>
<dbReference type="Proteomes" id="UP000403266">
    <property type="component" value="Unassembled WGS sequence"/>
</dbReference>
<dbReference type="Gene3D" id="1.10.10.60">
    <property type="entry name" value="Homeodomain-like"/>
    <property type="match status" value="1"/>
</dbReference>
<accession>A0A5N7MYH6</accession>
<dbReference type="InterPro" id="IPR036397">
    <property type="entry name" value="RNaseH_sf"/>
</dbReference>
<dbReference type="InterPro" id="IPR009057">
    <property type="entry name" value="Homeodomain-like_sf"/>
</dbReference>
<dbReference type="SUPFAM" id="SSF53098">
    <property type="entry name" value="Ribonuclease H-like"/>
    <property type="match status" value="1"/>
</dbReference>
<dbReference type="RefSeq" id="WP_152718766.1">
    <property type="nucleotide sequence ID" value="NZ_VOSJ01000938.1"/>
</dbReference>
<dbReference type="InterPro" id="IPR012337">
    <property type="entry name" value="RNaseH-like_sf"/>
</dbReference>
<sequence length="263" mass="29164">MSRLDQEARMAIKALVSRGATNSEIARLLGVTEGAVRYHVKRLDSGQTDGRARQNFKAEAVSAVIDQWRVSQGDGPINLAALHAWLRGEHGYTGSLRSVQRFWHHAYPAPAIRARRRVETPSGAQAQVDWAHFPGVILAGVPTDLLALHMVLSFSRKQAIVWSPTKDMLAWLGCHSACFTRLGGVPATVRIDNEKTAISRGAGAWGVINPTYRRYAATMKFHIDACPPRQPQCKGKVERRVRDQRLAINPYGRPFVSLAELQQ</sequence>
<dbReference type="GO" id="GO:0003676">
    <property type="term" value="F:nucleic acid binding"/>
    <property type="evidence" value="ECO:0007669"/>
    <property type="project" value="InterPro"/>
</dbReference>
<proteinExistence type="predicted"/>
<dbReference type="GO" id="GO:0015074">
    <property type="term" value="P:DNA integration"/>
    <property type="evidence" value="ECO:0007669"/>
    <property type="project" value="InterPro"/>
</dbReference>
<dbReference type="PANTHER" id="PTHR35004">
    <property type="entry name" value="TRANSPOSASE RV3428C-RELATED"/>
    <property type="match status" value="1"/>
</dbReference>
<dbReference type="InterPro" id="IPR001584">
    <property type="entry name" value="Integrase_cat-core"/>
</dbReference>
<dbReference type="AlphaFoldDB" id="A0A5N7MYH6"/>
<gene>
    <name evidence="2" type="ORF">FS320_44310</name>
</gene>
<evidence type="ECO:0000313" key="2">
    <source>
        <dbReference type="EMBL" id="MPR31660.1"/>
    </source>
</evidence>
<dbReference type="GO" id="GO:0006355">
    <property type="term" value="P:regulation of DNA-templated transcription"/>
    <property type="evidence" value="ECO:0007669"/>
    <property type="project" value="UniProtKB-ARBA"/>
</dbReference>
<dbReference type="SUPFAM" id="SSF46689">
    <property type="entry name" value="Homeodomain-like"/>
    <property type="match status" value="1"/>
</dbReference>
<dbReference type="Gene3D" id="3.30.420.10">
    <property type="entry name" value="Ribonuclease H-like superfamily/Ribonuclease H"/>
    <property type="match status" value="1"/>
</dbReference>
<dbReference type="NCBIfam" id="NF033546">
    <property type="entry name" value="transpos_IS21"/>
    <property type="match status" value="1"/>
</dbReference>
<protein>
    <submittedName>
        <fullName evidence="2">IS21 family transposase</fullName>
    </submittedName>
</protein>
<feature type="non-terminal residue" evidence="2">
    <location>
        <position position="263"/>
    </location>
</feature>
<keyword evidence="3" id="KW-1185">Reference proteome</keyword>
<name>A0A5N7MYH6_9HYPH</name>
<reference evidence="2 3" key="1">
    <citation type="journal article" date="2019" name="Syst. Appl. Microbiol.">
        <title>Microvirga tunisiensis sp. nov., a root nodule symbiotic bacterium isolated from Lupinus micranthus and L. luteus grown in Northern Tunisia.</title>
        <authorList>
            <person name="Msaddak A."/>
            <person name="Rejili M."/>
            <person name="Duran D."/>
            <person name="Mars M."/>
            <person name="Palacios J.M."/>
            <person name="Ruiz-Argueso T."/>
            <person name="Rey L."/>
            <person name="Imperial J."/>
        </authorList>
    </citation>
    <scope>NUCLEOTIDE SEQUENCE [LARGE SCALE GENOMIC DNA]</scope>
    <source>
        <strain evidence="2 3">Lmie10</strain>
    </source>
</reference>
<dbReference type="OrthoDB" id="2065409at2"/>
<dbReference type="CDD" id="cd00090">
    <property type="entry name" value="HTH_ARSR"/>
    <property type="match status" value="1"/>
</dbReference>
<feature type="domain" description="Integrase catalytic" evidence="1">
    <location>
        <begin position="117"/>
        <end position="263"/>
    </location>
</feature>
<dbReference type="Pfam" id="PF13412">
    <property type="entry name" value="HTH_24"/>
    <property type="match status" value="1"/>
</dbReference>
<evidence type="ECO:0000313" key="3">
    <source>
        <dbReference type="Proteomes" id="UP000403266"/>
    </source>
</evidence>
<dbReference type="InterPro" id="IPR011991">
    <property type="entry name" value="ArsR-like_HTH"/>
</dbReference>
<organism evidence="2 3">
    <name type="scientific">Microvirga tunisiensis</name>
    <dbReference type="NCBI Taxonomy" id="2108360"/>
    <lineage>
        <taxon>Bacteria</taxon>
        <taxon>Pseudomonadati</taxon>
        <taxon>Pseudomonadota</taxon>
        <taxon>Alphaproteobacteria</taxon>
        <taxon>Hyphomicrobiales</taxon>
        <taxon>Methylobacteriaceae</taxon>
        <taxon>Microvirga</taxon>
    </lineage>
</organism>
<dbReference type="EMBL" id="VOSK01000878">
    <property type="protein sequence ID" value="MPR31660.1"/>
    <property type="molecule type" value="Genomic_DNA"/>
</dbReference>
<evidence type="ECO:0000259" key="1">
    <source>
        <dbReference type="PROSITE" id="PS50994"/>
    </source>
</evidence>